<feature type="transmembrane region" description="Helical" evidence="8">
    <location>
        <begin position="50"/>
        <end position="68"/>
    </location>
</feature>
<evidence type="ECO:0000256" key="3">
    <source>
        <dbReference type="ARBA" id="ARBA00022692"/>
    </source>
</evidence>
<evidence type="ECO:0000256" key="7">
    <source>
        <dbReference type="ARBA" id="ARBA00023242"/>
    </source>
</evidence>
<gene>
    <name evidence="9" type="ORF">Tsubulata_027163</name>
</gene>
<feature type="transmembrane region" description="Helical" evidence="8">
    <location>
        <begin position="75"/>
        <end position="94"/>
    </location>
</feature>
<comment type="caution">
    <text evidence="9">The sequence shown here is derived from an EMBL/GenBank/DDBJ whole genome shotgun (WGS) entry which is preliminary data.</text>
</comment>
<dbReference type="OrthoDB" id="1890267at2759"/>
<reference evidence="9" key="2">
    <citation type="journal article" date="2023" name="Plants (Basel)">
        <title>Annotation of the Turnera subulata (Passifloraceae) Draft Genome Reveals the S-Locus Evolved after the Divergence of Turneroideae from Passifloroideae in a Stepwise Manner.</title>
        <authorList>
            <person name="Henning P.M."/>
            <person name="Roalson E.H."/>
            <person name="Mir W."/>
            <person name="McCubbin A.G."/>
            <person name="Shore J.S."/>
        </authorList>
    </citation>
    <scope>NUCLEOTIDE SEQUENCE</scope>
    <source>
        <strain evidence="9">F60SS</strain>
    </source>
</reference>
<evidence type="ECO:0000256" key="2">
    <source>
        <dbReference type="ARBA" id="ARBA00005748"/>
    </source>
</evidence>
<keyword evidence="4" id="KW-0732">Signal</keyword>
<dbReference type="InterPro" id="IPR019358">
    <property type="entry name" value="NEMP_fam"/>
</dbReference>
<dbReference type="Proteomes" id="UP001141552">
    <property type="component" value="Unassembled WGS sequence"/>
</dbReference>
<evidence type="ECO:0000313" key="9">
    <source>
        <dbReference type="EMBL" id="KAJ4832609.1"/>
    </source>
</evidence>
<dbReference type="Pfam" id="PF10225">
    <property type="entry name" value="NEMP"/>
    <property type="match status" value="1"/>
</dbReference>
<proteinExistence type="inferred from homology"/>
<dbReference type="AlphaFoldDB" id="A0A9Q0FJF7"/>
<sequence length="108" mass="12114">MGMCPHGGWERVKRRSWVRAMSPFGYRVLDVRTHGLNPRYGLELTSEEEFISYRVLFLILGVILLCGASSLSKSIVLYYSCAMPIGIILAILVAQACTCCHVLSHSFF</sequence>
<keyword evidence="5 8" id="KW-1133">Transmembrane helix</keyword>
<evidence type="ECO:0000313" key="10">
    <source>
        <dbReference type="Proteomes" id="UP001141552"/>
    </source>
</evidence>
<dbReference type="EMBL" id="JAKUCV010005115">
    <property type="protein sequence ID" value="KAJ4832609.1"/>
    <property type="molecule type" value="Genomic_DNA"/>
</dbReference>
<reference evidence="9" key="1">
    <citation type="submission" date="2022-02" db="EMBL/GenBank/DDBJ databases">
        <authorList>
            <person name="Henning P.M."/>
            <person name="McCubbin A.G."/>
            <person name="Shore J.S."/>
        </authorList>
    </citation>
    <scope>NUCLEOTIDE SEQUENCE</scope>
    <source>
        <strain evidence="9">F60SS</strain>
        <tissue evidence="9">Leaves</tissue>
    </source>
</reference>
<accession>A0A9Q0FJF7</accession>
<evidence type="ECO:0000256" key="5">
    <source>
        <dbReference type="ARBA" id="ARBA00022989"/>
    </source>
</evidence>
<keyword evidence="10" id="KW-1185">Reference proteome</keyword>
<comment type="similarity">
    <text evidence="2">Belongs to the NEMP family.</text>
</comment>
<evidence type="ECO:0000256" key="8">
    <source>
        <dbReference type="SAM" id="Phobius"/>
    </source>
</evidence>
<comment type="subcellular location">
    <subcellularLocation>
        <location evidence="1">Nucleus inner membrane</location>
        <topology evidence="1">Multi-pass membrane protein</topology>
        <orientation evidence="1">Nucleoplasmic side</orientation>
    </subcellularLocation>
</comment>
<keyword evidence="3 8" id="KW-0812">Transmembrane</keyword>
<protein>
    <submittedName>
        <fullName evidence="9">Uncharacterized protein</fullName>
    </submittedName>
</protein>
<keyword evidence="7" id="KW-0539">Nucleus</keyword>
<name>A0A9Q0FJF7_9ROSI</name>
<dbReference type="PANTHER" id="PTHR31587:SF4">
    <property type="entry name" value="TRANSMEMBRANE PROTEIN (DUF2215)"/>
    <property type="match status" value="1"/>
</dbReference>
<evidence type="ECO:0000256" key="4">
    <source>
        <dbReference type="ARBA" id="ARBA00022729"/>
    </source>
</evidence>
<dbReference type="PANTHER" id="PTHR31587">
    <property type="entry name" value="TRANSMEMBRANE PROTEIN (DUF2215)"/>
    <property type="match status" value="1"/>
</dbReference>
<evidence type="ECO:0000256" key="1">
    <source>
        <dbReference type="ARBA" id="ARBA00004575"/>
    </source>
</evidence>
<keyword evidence="6 8" id="KW-0472">Membrane</keyword>
<organism evidence="9 10">
    <name type="scientific">Turnera subulata</name>
    <dbReference type="NCBI Taxonomy" id="218843"/>
    <lineage>
        <taxon>Eukaryota</taxon>
        <taxon>Viridiplantae</taxon>
        <taxon>Streptophyta</taxon>
        <taxon>Embryophyta</taxon>
        <taxon>Tracheophyta</taxon>
        <taxon>Spermatophyta</taxon>
        <taxon>Magnoliopsida</taxon>
        <taxon>eudicotyledons</taxon>
        <taxon>Gunneridae</taxon>
        <taxon>Pentapetalae</taxon>
        <taxon>rosids</taxon>
        <taxon>fabids</taxon>
        <taxon>Malpighiales</taxon>
        <taxon>Passifloraceae</taxon>
        <taxon>Turnera</taxon>
    </lineage>
</organism>
<dbReference type="GO" id="GO:0005637">
    <property type="term" value="C:nuclear inner membrane"/>
    <property type="evidence" value="ECO:0007669"/>
    <property type="project" value="UniProtKB-SubCell"/>
</dbReference>
<evidence type="ECO:0000256" key="6">
    <source>
        <dbReference type="ARBA" id="ARBA00023136"/>
    </source>
</evidence>